<comment type="cofactor">
    <cofactor evidence="8">
        <name>[4Fe-4S] cluster</name>
        <dbReference type="ChEBI" id="CHEBI:49883"/>
    </cofactor>
    <text evidence="8">Binds 2 [4Fe-4S] clusters per subunit.</text>
</comment>
<evidence type="ECO:0000259" key="10">
    <source>
        <dbReference type="PROSITE" id="PS51379"/>
    </source>
</evidence>
<evidence type="ECO:0000256" key="9">
    <source>
        <dbReference type="SAM" id="MobiDB-lite"/>
    </source>
</evidence>
<dbReference type="KEGG" id="haz:A9404_12595"/>
<dbReference type="RefSeq" id="WP_066102261.1">
    <property type="nucleotide sequence ID" value="NZ_CP016027.1"/>
</dbReference>
<evidence type="ECO:0000256" key="1">
    <source>
        <dbReference type="ARBA" id="ARBA00022448"/>
    </source>
</evidence>
<keyword evidence="5 8" id="KW-0249">Electron transport</keyword>
<keyword evidence="12" id="KW-1185">Reference proteome</keyword>
<evidence type="ECO:0000256" key="6">
    <source>
        <dbReference type="ARBA" id="ARBA00023004"/>
    </source>
</evidence>
<evidence type="ECO:0000256" key="7">
    <source>
        <dbReference type="ARBA" id="ARBA00023014"/>
    </source>
</evidence>
<dbReference type="EMBL" id="CP016027">
    <property type="protein sequence ID" value="ANJ68096.1"/>
    <property type="molecule type" value="Genomic_DNA"/>
</dbReference>
<feature type="domain" description="4Fe-4S ferredoxin-type" evidence="10">
    <location>
        <begin position="369"/>
        <end position="398"/>
    </location>
</feature>
<proteinExistence type="inferred from homology"/>
<dbReference type="Pfam" id="PF10531">
    <property type="entry name" value="SLBB"/>
    <property type="match status" value="1"/>
</dbReference>
<feature type="binding site" evidence="8">
    <location>
        <position position="384"/>
    </location>
    <ligand>
        <name>[4Fe-4S] cluster</name>
        <dbReference type="ChEBI" id="CHEBI:49883"/>
        <label>1</label>
    </ligand>
</feature>
<dbReference type="OrthoDB" id="9767754at2"/>
<evidence type="ECO:0000256" key="8">
    <source>
        <dbReference type="HAMAP-Rule" id="MF_00461"/>
    </source>
</evidence>
<evidence type="ECO:0000256" key="3">
    <source>
        <dbReference type="ARBA" id="ARBA00022723"/>
    </source>
</evidence>
<feature type="compositionally biased region" description="Low complexity" evidence="9">
    <location>
        <begin position="550"/>
        <end position="562"/>
    </location>
</feature>
<dbReference type="InterPro" id="IPR017896">
    <property type="entry name" value="4Fe4S_Fe-S-bd"/>
</dbReference>
<keyword evidence="8" id="KW-1003">Cell membrane</keyword>
<keyword evidence="2 8" id="KW-0004">4Fe-4S</keyword>
<evidence type="ECO:0000313" key="11">
    <source>
        <dbReference type="EMBL" id="ANJ68096.1"/>
    </source>
</evidence>
<dbReference type="InterPro" id="IPR026902">
    <property type="entry name" value="RnfC_N"/>
</dbReference>
<comment type="function">
    <text evidence="8">Part of a membrane-bound complex that couples electron transfer with translocation of ions across the membrane.</text>
</comment>
<dbReference type="EC" id="7.-.-.-" evidence="8"/>
<dbReference type="InterPro" id="IPR011538">
    <property type="entry name" value="Nuo51_FMN-bd"/>
</dbReference>
<keyword evidence="6 8" id="KW-0408">Iron</keyword>
<dbReference type="InterPro" id="IPR019554">
    <property type="entry name" value="Soluble_ligand-bd"/>
</dbReference>
<dbReference type="InterPro" id="IPR017900">
    <property type="entry name" value="4Fe4S_Fe_S_CS"/>
</dbReference>
<reference evidence="11 12" key="1">
    <citation type="submission" date="2016-06" db="EMBL/GenBank/DDBJ databases">
        <title>Insight into the functional genes involving in sulfur oxidation in Pearl River water.</title>
        <authorList>
            <person name="Luo J."/>
            <person name="Tan X."/>
            <person name="Lin W."/>
        </authorList>
    </citation>
    <scope>NUCLEOTIDE SEQUENCE [LARGE SCALE GENOMIC DNA]</scope>
    <source>
        <strain evidence="11 12">LS2</strain>
    </source>
</reference>
<feature type="binding site" evidence="8">
    <location>
        <position position="427"/>
    </location>
    <ligand>
        <name>[4Fe-4S] cluster</name>
        <dbReference type="ChEBI" id="CHEBI:49883"/>
        <label>1</label>
    </ligand>
</feature>
<feature type="binding site" evidence="8">
    <location>
        <position position="417"/>
    </location>
    <ligand>
        <name>[4Fe-4S] cluster</name>
        <dbReference type="ChEBI" id="CHEBI:49883"/>
        <label>2</label>
    </ligand>
</feature>
<gene>
    <name evidence="8" type="primary">rnfC</name>
    <name evidence="11" type="ORF">A9404_12595</name>
</gene>
<dbReference type="Proteomes" id="UP000078596">
    <property type="component" value="Chromosome"/>
</dbReference>
<feature type="compositionally biased region" description="Basic and acidic residues" evidence="9">
    <location>
        <begin position="475"/>
        <end position="490"/>
    </location>
</feature>
<dbReference type="PROSITE" id="PS51379">
    <property type="entry name" value="4FE4S_FER_2"/>
    <property type="match status" value="2"/>
</dbReference>
<dbReference type="HAMAP" id="MF_00461">
    <property type="entry name" value="RsxC_RnfC"/>
    <property type="match status" value="1"/>
</dbReference>
<dbReference type="Gene3D" id="3.30.70.20">
    <property type="match status" value="1"/>
</dbReference>
<keyword evidence="8" id="KW-0472">Membrane</keyword>
<evidence type="ECO:0000256" key="2">
    <source>
        <dbReference type="ARBA" id="ARBA00022485"/>
    </source>
</evidence>
<comment type="subunit">
    <text evidence="8">The complex is composed of six subunits: RnfA, RnfB, RnfC, RnfD, RnfE and RnfG.</text>
</comment>
<feature type="compositionally biased region" description="Polar residues" evidence="9">
    <location>
        <begin position="522"/>
        <end position="533"/>
    </location>
</feature>
<evidence type="ECO:0000313" key="12">
    <source>
        <dbReference type="Proteomes" id="UP000078596"/>
    </source>
</evidence>
<dbReference type="PANTHER" id="PTHR43034">
    <property type="entry name" value="ION-TRANSLOCATING OXIDOREDUCTASE COMPLEX SUBUNIT C"/>
    <property type="match status" value="1"/>
</dbReference>
<dbReference type="Pfam" id="PF01512">
    <property type="entry name" value="Complex1_51K"/>
    <property type="match status" value="1"/>
</dbReference>
<evidence type="ECO:0000256" key="4">
    <source>
        <dbReference type="ARBA" id="ARBA00022737"/>
    </source>
</evidence>
<dbReference type="InterPro" id="IPR010208">
    <property type="entry name" value="Ion_transpt_RnfC/RsxC"/>
</dbReference>
<organism evidence="11 12">
    <name type="scientific">Halothiobacillus diazotrophicus</name>
    <dbReference type="NCBI Taxonomy" id="1860122"/>
    <lineage>
        <taxon>Bacteria</taxon>
        <taxon>Pseudomonadati</taxon>
        <taxon>Pseudomonadota</taxon>
        <taxon>Gammaproteobacteria</taxon>
        <taxon>Chromatiales</taxon>
        <taxon>Halothiobacillaceae</taxon>
        <taxon>Halothiobacillus</taxon>
    </lineage>
</organism>
<dbReference type="GO" id="GO:0022900">
    <property type="term" value="P:electron transport chain"/>
    <property type="evidence" value="ECO:0007669"/>
    <property type="project" value="UniProtKB-UniRule"/>
</dbReference>
<accession>A0A191ZJL5</accession>
<dbReference type="PROSITE" id="PS00198">
    <property type="entry name" value="4FE4S_FER_1"/>
    <property type="match status" value="1"/>
</dbReference>
<name>A0A191ZJL5_9GAMM</name>
<dbReference type="GO" id="GO:0005886">
    <property type="term" value="C:plasma membrane"/>
    <property type="evidence" value="ECO:0007669"/>
    <property type="project" value="UniProtKB-SubCell"/>
</dbReference>
<dbReference type="Pfam" id="PF13375">
    <property type="entry name" value="RnfC_N"/>
    <property type="match status" value="1"/>
</dbReference>
<feature type="binding site" evidence="8">
    <location>
        <position position="423"/>
    </location>
    <ligand>
        <name>[4Fe-4S] cluster</name>
        <dbReference type="ChEBI" id="CHEBI:49883"/>
        <label>2</label>
    </ligand>
</feature>
<comment type="subcellular location">
    <subcellularLocation>
        <location evidence="8">Cell inner membrane</location>
        <topology evidence="8">Peripheral membrane protein</topology>
    </subcellularLocation>
</comment>
<dbReference type="InterPro" id="IPR037225">
    <property type="entry name" value="Nuo51_FMN-bd_sf"/>
</dbReference>
<dbReference type="PANTHER" id="PTHR43034:SF2">
    <property type="entry name" value="ION-TRANSLOCATING OXIDOREDUCTASE COMPLEX SUBUNIT C"/>
    <property type="match status" value="1"/>
</dbReference>
<dbReference type="STRING" id="1860122.A9404_12595"/>
<sequence length="571" mass="61307">MSDSAANVTTAAFDFHGGIHPPENKDLTRDRAVVDLPLMARYVLPLHMHIGAPARPVVKVGDQVGKGQVLAQATDFISATIHAPTSGMVVAIDDHLIPHPGGLAAPSIQLVADGADRWADMPNPWPDYATRSPAELRTRLRESGVVGLGGAVFPTAAKLATGAAAVRTLVLNGAECEPYITCDDRLMRESPAEIIAGAQIALHMLGAEQCLVGIEDNKPEALAAMSAAAAHDPRFTVVSVPTRYPAGGEKQLIRMLTGIEVPRDRRAMEYGLICLNVGTAASVHQAVVHGKPVIDRLLTVTGGGVRQPENFRVRIGTLMSDVITAAGGYQAGVDRLIMGGPMMGFALPDDAVPVVKATNCLLALRPEDRPAEPVPQPCIRCSLCAESCPADLLPQQLYWYARSRQFERAVAYHLFDCIECGVCSAVCPSHIPLVEYYRFAKTEVWAQEREKTKATVARDRFEFRKERLERQKAEREAALNKKRQALEAKTARVAKAEPSTDAASKGARAAAKTDETAFGTYQPGQTPDGSQLDSAVEAARARAKARRAALEAQRSAPVPSSDDPSDESEQI</sequence>
<dbReference type="GO" id="GO:0051539">
    <property type="term" value="F:4 iron, 4 sulfur cluster binding"/>
    <property type="evidence" value="ECO:0007669"/>
    <property type="project" value="UniProtKB-KW"/>
</dbReference>
<feature type="domain" description="4Fe-4S ferredoxin-type" evidence="10">
    <location>
        <begin position="408"/>
        <end position="437"/>
    </location>
</feature>
<dbReference type="Gene3D" id="3.40.50.11540">
    <property type="entry name" value="NADH-ubiquinone oxidoreductase 51kDa subunit"/>
    <property type="match status" value="1"/>
</dbReference>
<keyword evidence="3 8" id="KW-0479">Metal-binding</keyword>
<feature type="compositionally biased region" description="Low complexity" evidence="9">
    <location>
        <begin position="499"/>
        <end position="510"/>
    </location>
</feature>
<dbReference type="SUPFAM" id="SSF46548">
    <property type="entry name" value="alpha-helical ferredoxin"/>
    <property type="match status" value="1"/>
</dbReference>
<comment type="similarity">
    <text evidence="8">Belongs to the 4Fe4S bacterial-type ferredoxin family. RnfC subfamily.</text>
</comment>
<keyword evidence="8" id="KW-1278">Translocase</keyword>
<evidence type="ECO:0000256" key="5">
    <source>
        <dbReference type="ARBA" id="ARBA00022982"/>
    </source>
</evidence>
<dbReference type="GO" id="GO:0009055">
    <property type="term" value="F:electron transfer activity"/>
    <property type="evidence" value="ECO:0007669"/>
    <property type="project" value="InterPro"/>
</dbReference>
<dbReference type="NCBIfam" id="TIGR01945">
    <property type="entry name" value="rnfC"/>
    <property type="match status" value="1"/>
</dbReference>
<dbReference type="NCBIfam" id="NF003454">
    <property type="entry name" value="PRK05035.1"/>
    <property type="match status" value="1"/>
</dbReference>
<feature type="binding site" evidence="8">
    <location>
        <position position="420"/>
    </location>
    <ligand>
        <name>[4Fe-4S] cluster</name>
        <dbReference type="ChEBI" id="CHEBI:49883"/>
        <label>2</label>
    </ligand>
</feature>
<feature type="binding site" evidence="8">
    <location>
        <position position="388"/>
    </location>
    <ligand>
        <name>[4Fe-4S] cluster</name>
        <dbReference type="ChEBI" id="CHEBI:49883"/>
        <label>2</label>
    </ligand>
</feature>
<keyword evidence="1 8" id="KW-0813">Transport</keyword>
<feature type="binding site" evidence="8">
    <location>
        <position position="378"/>
    </location>
    <ligand>
        <name>[4Fe-4S] cluster</name>
        <dbReference type="ChEBI" id="CHEBI:49883"/>
        <label>1</label>
    </ligand>
</feature>
<protein>
    <recommendedName>
        <fullName evidence="8">Ion-translocating oxidoreductase complex subunit C</fullName>
        <ecNumber evidence="8">7.-.-.-</ecNumber>
    </recommendedName>
    <alternativeName>
        <fullName evidence="8">Rnf electron transport complex subunit C</fullName>
    </alternativeName>
</protein>
<feature type="binding site" evidence="8">
    <location>
        <position position="381"/>
    </location>
    <ligand>
        <name>[4Fe-4S] cluster</name>
        <dbReference type="ChEBI" id="CHEBI:49883"/>
        <label>1</label>
    </ligand>
</feature>
<keyword evidence="4 8" id="KW-0677">Repeat</keyword>
<keyword evidence="7 8" id="KW-0411">Iron-sulfur</keyword>
<dbReference type="AlphaFoldDB" id="A0A191ZJL5"/>
<dbReference type="Pfam" id="PF12838">
    <property type="entry name" value="Fer4_7"/>
    <property type="match status" value="1"/>
</dbReference>
<dbReference type="SUPFAM" id="SSF142019">
    <property type="entry name" value="Nqo1 FMN-binding domain-like"/>
    <property type="match status" value="1"/>
</dbReference>
<feature type="region of interest" description="Disordered" evidence="9">
    <location>
        <begin position="475"/>
        <end position="571"/>
    </location>
</feature>
<keyword evidence="8" id="KW-0997">Cell inner membrane</keyword>
<dbReference type="GO" id="GO:0046872">
    <property type="term" value="F:metal ion binding"/>
    <property type="evidence" value="ECO:0007669"/>
    <property type="project" value="UniProtKB-KW"/>
</dbReference>